<evidence type="ECO:0000256" key="6">
    <source>
        <dbReference type="SAM" id="Phobius"/>
    </source>
</evidence>
<dbReference type="RefSeq" id="WP_102768091.1">
    <property type="nucleotide sequence ID" value="NZ_POSP01000003.1"/>
</dbReference>
<dbReference type="PANTHER" id="PTHR30086">
    <property type="entry name" value="ARGININE EXPORTER PROTEIN ARGO"/>
    <property type="match status" value="1"/>
</dbReference>
<feature type="transmembrane region" description="Helical" evidence="6">
    <location>
        <begin position="74"/>
        <end position="91"/>
    </location>
</feature>
<keyword evidence="8" id="KW-1185">Reference proteome</keyword>
<evidence type="ECO:0000256" key="1">
    <source>
        <dbReference type="ARBA" id="ARBA00004651"/>
    </source>
</evidence>
<dbReference type="OrthoDB" id="9812084at2"/>
<keyword evidence="4 6" id="KW-1133">Transmembrane helix</keyword>
<evidence type="ECO:0000256" key="5">
    <source>
        <dbReference type="ARBA" id="ARBA00023136"/>
    </source>
</evidence>
<reference evidence="7 8" key="1">
    <citation type="submission" date="2018-01" db="EMBL/GenBank/DDBJ databases">
        <title>Draft genome sequence of Paucibacter aquatile CR182 isolated from freshwater of the Nakdong River.</title>
        <authorList>
            <person name="Choi A."/>
            <person name="Chung E.J."/>
        </authorList>
    </citation>
    <scope>NUCLEOTIDE SEQUENCE [LARGE SCALE GENOMIC DNA]</scope>
    <source>
        <strain evidence="7 8">CR182</strain>
    </source>
</reference>
<evidence type="ECO:0000256" key="4">
    <source>
        <dbReference type="ARBA" id="ARBA00022989"/>
    </source>
</evidence>
<feature type="transmembrane region" description="Helical" evidence="6">
    <location>
        <begin position="197"/>
        <end position="214"/>
    </location>
</feature>
<evidence type="ECO:0000313" key="7">
    <source>
        <dbReference type="EMBL" id="PND38171.1"/>
    </source>
</evidence>
<dbReference type="PANTHER" id="PTHR30086:SF20">
    <property type="entry name" value="ARGININE EXPORTER PROTEIN ARGO-RELATED"/>
    <property type="match status" value="1"/>
</dbReference>
<dbReference type="GO" id="GO:0015171">
    <property type="term" value="F:amino acid transmembrane transporter activity"/>
    <property type="evidence" value="ECO:0007669"/>
    <property type="project" value="TreeGrafter"/>
</dbReference>
<dbReference type="AlphaFoldDB" id="A0A2N8KXM7"/>
<feature type="transmembrane region" description="Helical" evidence="6">
    <location>
        <begin position="48"/>
        <end position="67"/>
    </location>
</feature>
<comment type="subcellular location">
    <subcellularLocation>
        <location evidence="1">Cell membrane</location>
        <topology evidence="1">Multi-pass membrane protein</topology>
    </subcellularLocation>
</comment>
<protein>
    <submittedName>
        <fullName evidence="7">LysE family translocator</fullName>
    </submittedName>
</protein>
<dbReference type="Pfam" id="PF01810">
    <property type="entry name" value="LysE"/>
    <property type="match status" value="1"/>
</dbReference>
<evidence type="ECO:0000256" key="2">
    <source>
        <dbReference type="ARBA" id="ARBA00022475"/>
    </source>
</evidence>
<keyword evidence="2" id="KW-1003">Cell membrane</keyword>
<dbReference type="EMBL" id="POSP01000003">
    <property type="protein sequence ID" value="PND38171.1"/>
    <property type="molecule type" value="Genomic_DNA"/>
</dbReference>
<organism evidence="7 8">
    <name type="scientific">Kinneretia aquatilis</name>
    <dbReference type="NCBI Taxonomy" id="2070761"/>
    <lineage>
        <taxon>Bacteria</taxon>
        <taxon>Pseudomonadati</taxon>
        <taxon>Pseudomonadota</taxon>
        <taxon>Betaproteobacteria</taxon>
        <taxon>Burkholderiales</taxon>
        <taxon>Sphaerotilaceae</taxon>
        <taxon>Roseateles</taxon>
    </lineage>
</organism>
<evidence type="ECO:0000256" key="3">
    <source>
        <dbReference type="ARBA" id="ARBA00022692"/>
    </source>
</evidence>
<keyword evidence="3 6" id="KW-0812">Transmembrane</keyword>
<keyword evidence="5 6" id="KW-0472">Membrane</keyword>
<comment type="caution">
    <text evidence="7">The sequence shown here is derived from an EMBL/GenBank/DDBJ whole genome shotgun (WGS) entry which is preliminary data.</text>
</comment>
<feature type="transmembrane region" description="Helical" evidence="6">
    <location>
        <begin position="160"/>
        <end position="185"/>
    </location>
</feature>
<dbReference type="InterPro" id="IPR001123">
    <property type="entry name" value="LeuE-type"/>
</dbReference>
<proteinExistence type="predicted"/>
<accession>A0A2N8KXM7</accession>
<gene>
    <name evidence="7" type="ORF">C1O66_12015</name>
</gene>
<dbReference type="Proteomes" id="UP000235916">
    <property type="component" value="Unassembled WGS sequence"/>
</dbReference>
<sequence length="217" mass="22404">MENAVWMSMVLFALAGAISPGPVNVMASAAGAAQGFVRAMPLVLGASLSYGAVVWLAGSGLQISLVAHPQLARLAPLAGAAYLLLLAWRIATAPPGAPTGAPTGALAEEAPPRGASALRAWTHGLLQGALTQGLNPKAWLVALSGVGLFVPSGPEGALRLQLFCAISLLVCWLSVSTWAALGMWIRRWLARPAYQRGFNRMLAALLLLTIYGMLAGG</sequence>
<dbReference type="GO" id="GO:0033228">
    <property type="term" value="P:cysteine export across plasma membrane"/>
    <property type="evidence" value="ECO:0007669"/>
    <property type="project" value="TreeGrafter"/>
</dbReference>
<evidence type="ECO:0000313" key="8">
    <source>
        <dbReference type="Proteomes" id="UP000235916"/>
    </source>
</evidence>
<name>A0A2N8KXM7_9BURK</name>
<dbReference type="GO" id="GO:0005886">
    <property type="term" value="C:plasma membrane"/>
    <property type="evidence" value="ECO:0007669"/>
    <property type="project" value="UniProtKB-SubCell"/>
</dbReference>